<dbReference type="InterPro" id="IPR050515">
    <property type="entry name" value="Beta-lactam/transpept"/>
</dbReference>
<evidence type="ECO:0000256" key="15">
    <source>
        <dbReference type="SAM" id="Phobius"/>
    </source>
</evidence>
<comment type="caution">
    <text evidence="18">The sequence shown here is derived from an EMBL/GenBank/DDBJ whole genome shotgun (WGS) entry which is preliminary data.</text>
</comment>
<evidence type="ECO:0000313" key="19">
    <source>
        <dbReference type="Proteomes" id="UP001501095"/>
    </source>
</evidence>
<dbReference type="Gene3D" id="3.90.1310.10">
    <property type="entry name" value="Penicillin-binding protein 2a (Domain 2)"/>
    <property type="match status" value="1"/>
</dbReference>
<dbReference type="Pfam" id="PF00905">
    <property type="entry name" value="Transpeptidase"/>
    <property type="match status" value="1"/>
</dbReference>
<feature type="compositionally biased region" description="Low complexity" evidence="14">
    <location>
        <begin position="747"/>
        <end position="756"/>
    </location>
</feature>
<evidence type="ECO:0000256" key="1">
    <source>
        <dbReference type="ARBA" id="ARBA00004167"/>
    </source>
</evidence>
<evidence type="ECO:0000256" key="5">
    <source>
        <dbReference type="ARBA" id="ARBA00022519"/>
    </source>
</evidence>
<dbReference type="InterPro" id="IPR005311">
    <property type="entry name" value="PBP_dimer"/>
</dbReference>
<feature type="compositionally biased region" description="Basic residues" evidence="14">
    <location>
        <begin position="767"/>
        <end position="781"/>
    </location>
</feature>
<dbReference type="PANTHER" id="PTHR30627">
    <property type="entry name" value="PEPTIDOGLYCAN D,D-TRANSPEPTIDASE"/>
    <property type="match status" value="1"/>
</dbReference>
<feature type="transmembrane region" description="Helical" evidence="15">
    <location>
        <begin position="50"/>
        <end position="70"/>
    </location>
</feature>
<dbReference type="PANTHER" id="PTHR30627:SF2">
    <property type="entry name" value="PEPTIDOGLYCAN D,D-TRANSPEPTIDASE MRDA"/>
    <property type="match status" value="1"/>
</dbReference>
<dbReference type="NCBIfam" id="TIGR03423">
    <property type="entry name" value="pbp2_mrdA"/>
    <property type="match status" value="1"/>
</dbReference>
<evidence type="ECO:0000256" key="13">
    <source>
        <dbReference type="ARBA" id="ARBA00023316"/>
    </source>
</evidence>
<sequence length="781" mass="85024">MGPSFITHHRTHVCGQTVVLAHLYPHGEGEAAAVTNIPETGRNPRVQIRLVVIQVLVLSLLLTLGGRLWYLQIREGAAYAKEASGNHVQQVVQPAVRGSILDARGVALADNETRLVVSASRTDLLKMKDDGKEVLTKLADVLGMTPKEVMEKVRLCDAKTPQPCWNGSPYQPIPITDEATPKQALQIRERAEDFPGITAEPQAVRRYPSPGKANTAQVLGYLSPVTDEEIKKAQNTNSPYLRSDQVGRSGLERQYDKQLRGKAGVTRYEVDNLGRVIGQAEADPTQPGDNLVTSIDARVQRIAEYELNEAMKQARKEHDRNTGTNYKADSGAVVVMEAKTGRVVAMASNPSYDPNAWVGGISAKDYARLTGKKSNYPLLNRAIQGQSAPGSIFKVIPTAAAVNAGYSFNGPYECSSSYSIGGQVFKNFESKGYGAISLGRALEVSCDTVFYRLSHEEWKRDGGTKPKKNANDWFYKTAHQFGLGEETGIDLPNEVTGRVPDRQWKLDYWKANKDAWCRTGKRNGSYAEKIAYENCLEGNRLRAGDSVNYSIGQGDTLVTPIQMATIYAAISNGGTMYTPSVGKAVISADGKTVTPIKPKAHGKLPMSQKTRNEISDALAGVATRGTAAWRFGGWPQDRIPMHAKTGTAEVYGKQTTSWFATYTKDYAVVMTISQGGTGSGASGPAVRNIYNALYGVSPDGDIDPKKALLPTPQKTLPKVKVDGTIASPKMSKDPAKDQQANKKDPNAPADPLQPATAAPPTPENRDTRRRRRRRGSRRLPT</sequence>
<feature type="region of interest" description="Disordered" evidence="14">
    <location>
        <begin position="704"/>
        <end position="781"/>
    </location>
</feature>
<dbReference type="Pfam" id="PF03717">
    <property type="entry name" value="PBP_dimer"/>
    <property type="match status" value="1"/>
</dbReference>
<keyword evidence="5" id="KW-0997">Cell inner membrane</keyword>
<evidence type="ECO:0000256" key="3">
    <source>
        <dbReference type="ARBA" id="ARBA00007171"/>
    </source>
</evidence>
<keyword evidence="19" id="KW-1185">Reference proteome</keyword>
<feature type="domain" description="Penicillin-binding protein dimerisation" evidence="17">
    <location>
        <begin position="93"/>
        <end position="279"/>
    </location>
</feature>
<evidence type="ECO:0000256" key="12">
    <source>
        <dbReference type="ARBA" id="ARBA00023136"/>
    </source>
</evidence>
<dbReference type="Proteomes" id="UP001501095">
    <property type="component" value="Unassembled WGS sequence"/>
</dbReference>
<keyword evidence="13" id="KW-0961">Cell wall biogenesis/degradation</keyword>
<organism evidence="18 19">
    <name type="scientific">Streptomyces levis</name>
    <dbReference type="NCBI Taxonomy" id="285566"/>
    <lineage>
        <taxon>Bacteria</taxon>
        <taxon>Bacillati</taxon>
        <taxon>Actinomycetota</taxon>
        <taxon>Actinomycetes</taxon>
        <taxon>Kitasatosporales</taxon>
        <taxon>Streptomycetaceae</taxon>
        <taxon>Streptomyces</taxon>
    </lineage>
</organism>
<evidence type="ECO:0000313" key="18">
    <source>
        <dbReference type="EMBL" id="GAA2537892.1"/>
    </source>
</evidence>
<keyword evidence="11 15" id="KW-1133">Transmembrane helix</keyword>
<evidence type="ECO:0000256" key="4">
    <source>
        <dbReference type="ARBA" id="ARBA00022475"/>
    </source>
</evidence>
<evidence type="ECO:0000256" key="9">
    <source>
        <dbReference type="ARBA" id="ARBA00022960"/>
    </source>
</evidence>
<evidence type="ECO:0000256" key="6">
    <source>
        <dbReference type="ARBA" id="ARBA00022670"/>
    </source>
</evidence>
<evidence type="ECO:0000256" key="2">
    <source>
        <dbReference type="ARBA" id="ARBA00004236"/>
    </source>
</evidence>
<keyword evidence="6" id="KW-0645">Protease</keyword>
<keyword evidence="9" id="KW-0133">Cell shape</keyword>
<evidence type="ECO:0000256" key="8">
    <source>
        <dbReference type="ARBA" id="ARBA00022801"/>
    </source>
</evidence>
<keyword evidence="8" id="KW-0378">Hydrolase</keyword>
<evidence type="ECO:0000259" key="16">
    <source>
        <dbReference type="Pfam" id="PF00905"/>
    </source>
</evidence>
<reference evidence="18 19" key="1">
    <citation type="journal article" date="2019" name="Int. J. Syst. Evol. Microbiol.">
        <title>The Global Catalogue of Microorganisms (GCM) 10K type strain sequencing project: providing services to taxonomists for standard genome sequencing and annotation.</title>
        <authorList>
            <consortium name="The Broad Institute Genomics Platform"/>
            <consortium name="The Broad Institute Genome Sequencing Center for Infectious Disease"/>
            <person name="Wu L."/>
            <person name="Ma J."/>
        </authorList>
    </citation>
    <scope>NUCLEOTIDE SEQUENCE [LARGE SCALE GENOMIC DNA]</scope>
    <source>
        <strain evidence="18 19">JCM 6924</strain>
    </source>
</reference>
<name>A0ABN3NVF9_9ACTN</name>
<keyword evidence="7 15" id="KW-0812">Transmembrane</keyword>
<dbReference type="InterPro" id="IPR017790">
    <property type="entry name" value="Penicillin-binding_protein_2"/>
</dbReference>
<gene>
    <name evidence="18" type="primary">mrdA</name>
    <name evidence="18" type="ORF">GCM10010423_39210</name>
</gene>
<accession>A0ABN3NVF9</accession>
<proteinExistence type="inferred from homology"/>
<evidence type="ECO:0000256" key="7">
    <source>
        <dbReference type="ARBA" id="ARBA00022692"/>
    </source>
</evidence>
<keyword evidence="4" id="KW-1003">Cell membrane</keyword>
<dbReference type="SUPFAM" id="SSF56519">
    <property type="entry name" value="Penicillin binding protein dimerisation domain"/>
    <property type="match status" value="1"/>
</dbReference>
<dbReference type="Gene3D" id="3.40.710.10">
    <property type="entry name" value="DD-peptidase/beta-lactamase superfamily"/>
    <property type="match status" value="1"/>
</dbReference>
<dbReference type="EMBL" id="BAAATM010000012">
    <property type="protein sequence ID" value="GAA2537892.1"/>
    <property type="molecule type" value="Genomic_DNA"/>
</dbReference>
<evidence type="ECO:0000256" key="10">
    <source>
        <dbReference type="ARBA" id="ARBA00022984"/>
    </source>
</evidence>
<evidence type="ECO:0000259" key="17">
    <source>
        <dbReference type="Pfam" id="PF03717"/>
    </source>
</evidence>
<dbReference type="InterPro" id="IPR036138">
    <property type="entry name" value="PBP_dimer_sf"/>
</dbReference>
<dbReference type="SUPFAM" id="SSF56601">
    <property type="entry name" value="beta-lactamase/transpeptidase-like"/>
    <property type="match status" value="1"/>
</dbReference>
<protein>
    <submittedName>
        <fullName evidence="18">Penicillin-binding protein 2</fullName>
    </submittedName>
</protein>
<evidence type="ECO:0000256" key="14">
    <source>
        <dbReference type="SAM" id="MobiDB-lite"/>
    </source>
</evidence>
<keyword evidence="12 15" id="KW-0472">Membrane</keyword>
<feature type="domain" description="Penicillin-binding protein transpeptidase" evidence="16">
    <location>
        <begin position="331"/>
        <end position="690"/>
    </location>
</feature>
<comment type="similarity">
    <text evidence="3">Belongs to the transpeptidase family.</text>
</comment>
<dbReference type="InterPro" id="IPR001460">
    <property type="entry name" value="PCN-bd_Tpept"/>
</dbReference>
<dbReference type="InterPro" id="IPR012338">
    <property type="entry name" value="Beta-lactam/transpept-like"/>
</dbReference>
<feature type="compositionally biased region" description="Basic and acidic residues" evidence="14">
    <location>
        <begin position="730"/>
        <end position="745"/>
    </location>
</feature>
<evidence type="ECO:0000256" key="11">
    <source>
        <dbReference type="ARBA" id="ARBA00022989"/>
    </source>
</evidence>
<keyword evidence="10" id="KW-0573">Peptidoglycan synthesis</keyword>
<comment type="subcellular location">
    <subcellularLocation>
        <location evidence="2">Cell membrane</location>
    </subcellularLocation>
    <subcellularLocation>
        <location evidence="1">Membrane</location>
        <topology evidence="1">Single-pass membrane protein</topology>
    </subcellularLocation>
</comment>